<evidence type="ECO:0000256" key="4">
    <source>
        <dbReference type="ARBA" id="ARBA00023125"/>
    </source>
</evidence>
<evidence type="ECO:0000256" key="2">
    <source>
        <dbReference type="ARBA" id="ARBA00023012"/>
    </source>
</evidence>
<dbReference type="InterPro" id="IPR001789">
    <property type="entry name" value="Sig_transdc_resp-reg_receiver"/>
</dbReference>
<dbReference type="PROSITE" id="PS50930">
    <property type="entry name" value="HTH_LYTTR"/>
    <property type="match status" value="1"/>
</dbReference>
<evidence type="ECO:0000313" key="10">
    <source>
        <dbReference type="EMBL" id="MEN2786212.1"/>
    </source>
</evidence>
<keyword evidence="11" id="KW-1185">Reference proteome</keyword>
<organism evidence="10 11">
    <name type="scientific">Sphingomonas qilianensis</name>
    <dbReference type="NCBI Taxonomy" id="1736690"/>
    <lineage>
        <taxon>Bacteria</taxon>
        <taxon>Pseudomonadati</taxon>
        <taxon>Pseudomonadota</taxon>
        <taxon>Alphaproteobacteria</taxon>
        <taxon>Sphingomonadales</taxon>
        <taxon>Sphingomonadaceae</taxon>
        <taxon>Sphingomonas</taxon>
    </lineage>
</organism>
<evidence type="ECO:0000256" key="6">
    <source>
        <dbReference type="PROSITE-ProRule" id="PRU00169"/>
    </source>
</evidence>
<dbReference type="Proteomes" id="UP001404104">
    <property type="component" value="Unassembled WGS sequence"/>
</dbReference>
<feature type="domain" description="Response regulatory" evidence="8">
    <location>
        <begin position="5"/>
        <end position="119"/>
    </location>
</feature>
<feature type="domain" description="HTH LytTR-type" evidence="9">
    <location>
        <begin position="170"/>
        <end position="229"/>
    </location>
</feature>
<evidence type="ECO:0000256" key="1">
    <source>
        <dbReference type="ARBA" id="ARBA00022553"/>
    </source>
</evidence>
<proteinExistence type="predicted"/>
<dbReference type="PANTHER" id="PTHR48111">
    <property type="entry name" value="REGULATOR OF RPOS"/>
    <property type="match status" value="1"/>
</dbReference>
<dbReference type="InterPro" id="IPR007492">
    <property type="entry name" value="LytTR_DNA-bd_dom"/>
</dbReference>
<keyword evidence="2" id="KW-0902">Two-component regulatory system</keyword>
<dbReference type="EMBL" id="JBDIMF010000002">
    <property type="protein sequence ID" value="MEN2786212.1"/>
    <property type="molecule type" value="Genomic_DNA"/>
</dbReference>
<dbReference type="InterPro" id="IPR039420">
    <property type="entry name" value="WalR-like"/>
</dbReference>
<keyword evidence="5" id="KW-0804">Transcription</keyword>
<dbReference type="Gene3D" id="6.10.250.690">
    <property type="match status" value="1"/>
</dbReference>
<dbReference type="InterPro" id="IPR011006">
    <property type="entry name" value="CheY-like_superfamily"/>
</dbReference>
<comment type="caution">
    <text evidence="10">The sequence shown here is derived from an EMBL/GenBank/DDBJ whole genome shotgun (WGS) entry which is preliminary data.</text>
</comment>
<evidence type="ECO:0000256" key="3">
    <source>
        <dbReference type="ARBA" id="ARBA00023015"/>
    </source>
</evidence>
<feature type="compositionally biased region" description="Acidic residues" evidence="7">
    <location>
        <begin position="143"/>
        <end position="154"/>
    </location>
</feature>
<evidence type="ECO:0000256" key="7">
    <source>
        <dbReference type="SAM" id="MobiDB-lite"/>
    </source>
</evidence>
<evidence type="ECO:0000259" key="9">
    <source>
        <dbReference type="PROSITE" id="PS50930"/>
    </source>
</evidence>
<protein>
    <submittedName>
        <fullName evidence="10">Response regulator</fullName>
    </submittedName>
</protein>
<dbReference type="SMART" id="SM00448">
    <property type="entry name" value="REC"/>
    <property type="match status" value="1"/>
</dbReference>
<name>A0ABU9XRS7_9SPHN</name>
<feature type="modified residue" description="4-aspartylphosphate" evidence="6">
    <location>
        <position position="54"/>
    </location>
</feature>
<reference evidence="10 11" key="1">
    <citation type="submission" date="2024-05" db="EMBL/GenBank/DDBJ databases">
        <authorList>
            <person name="Liu Q."/>
            <person name="Xin Y.-H."/>
        </authorList>
    </citation>
    <scope>NUCLEOTIDE SEQUENCE [LARGE SCALE GENOMIC DNA]</scope>
    <source>
        <strain evidence="10 11">CGMCC 1.15349</strain>
    </source>
</reference>
<gene>
    <name evidence="10" type="ORF">ABC969_07230</name>
</gene>
<dbReference type="PANTHER" id="PTHR48111:SF4">
    <property type="entry name" value="DNA-BINDING DUAL TRANSCRIPTIONAL REGULATOR OMPR"/>
    <property type="match status" value="1"/>
</dbReference>
<dbReference type="Pfam" id="PF04397">
    <property type="entry name" value="LytTR"/>
    <property type="match status" value="1"/>
</dbReference>
<sequence>MNGPYIIVVDDEEDLREPVAAYLSEQGLVVDEAGSGAALDALLARRTPELVVLDVTMPVEDGFSIARRLRGSYGALGIIMLTARRDVIDRVVGLELGADDYVMKPFEPRELLARIRSVLRRLSADVPAPVSAPAADPAPQPEPEPEPEADEDGVDQCAPPPPGSGYQTEFWIPTARGEIRIPVETIEWIEAAKDYALLHTADRSHMIRVTMQALEEGLDPAQMMRVHRSAFVRPSAVLQINAVGRHMVLVTRSGASIRVGPRHWDEVSYRLRN</sequence>
<dbReference type="Pfam" id="PF00072">
    <property type="entry name" value="Response_reg"/>
    <property type="match status" value="1"/>
</dbReference>
<dbReference type="Gene3D" id="2.40.50.1020">
    <property type="entry name" value="LytTr DNA-binding domain"/>
    <property type="match status" value="1"/>
</dbReference>
<evidence type="ECO:0000259" key="8">
    <source>
        <dbReference type="PROSITE" id="PS50110"/>
    </source>
</evidence>
<accession>A0ABU9XRS7</accession>
<dbReference type="PROSITE" id="PS50110">
    <property type="entry name" value="RESPONSE_REGULATORY"/>
    <property type="match status" value="1"/>
</dbReference>
<dbReference type="SMART" id="SM00850">
    <property type="entry name" value="LytTR"/>
    <property type="match status" value="1"/>
</dbReference>
<keyword evidence="3" id="KW-0805">Transcription regulation</keyword>
<keyword evidence="4" id="KW-0238">DNA-binding</keyword>
<keyword evidence="1 6" id="KW-0597">Phosphoprotein</keyword>
<evidence type="ECO:0000313" key="11">
    <source>
        <dbReference type="Proteomes" id="UP001404104"/>
    </source>
</evidence>
<evidence type="ECO:0000256" key="5">
    <source>
        <dbReference type="ARBA" id="ARBA00023163"/>
    </source>
</evidence>
<feature type="region of interest" description="Disordered" evidence="7">
    <location>
        <begin position="128"/>
        <end position="169"/>
    </location>
</feature>
<dbReference type="Gene3D" id="3.40.50.2300">
    <property type="match status" value="1"/>
</dbReference>
<dbReference type="SUPFAM" id="SSF52172">
    <property type="entry name" value="CheY-like"/>
    <property type="match status" value="1"/>
</dbReference>
<dbReference type="RefSeq" id="WP_345864013.1">
    <property type="nucleotide sequence ID" value="NZ_JBDIMF010000002.1"/>
</dbReference>